<organism evidence="1 2">
    <name type="scientific">Anaerococcus faecalis</name>
    <dbReference type="NCBI Taxonomy" id="2742993"/>
    <lineage>
        <taxon>Bacteria</taxon>
        <taxon>Bacillati</taxon>
        <taxon>Bacillota</taxon>
        <taxon>Tissierellia</taxon>
        <taxon>Tissierellales</taxon>
        <taxon>Peptoniphilaceae</taxon>
        <taxon>Anaerococcus</taxon>
    </lineage>
</organism>
<dbReference type="RefSeq" id="WP_176270174.1">
    <property type="nucleotide sequence ID" value="NZ_JABVBA010000013.1"/>
</dbReference>
<evidence type="ECO:0000313" key="2">
    <source>
        <dbReference type="Proteomes" id="UP000540919"/>
    </source>
</evidence>
<dbReference type="PANTHER" id="PTHR40056">
    <property type="entry name" value="HYPOTHETICAL CYTOSOLIC PROTEIN"/>
    <property type="match status" value="1"/>
</dbReference>
<comment type="caution">
    <text evidence="1">The sequence shown here is derived from an EMBL/GenBank/DDBJ whole genome shotgun (WGS) entry which is preliminary data.</text>
</comment>
<dbReference type="InterPro" id="IPR014975">
    <property type="entry name" value="DUF1836"/>
</dbReference>
<keyword evidence="2" id="KW-1185">Reference proteome</keyword>
<evidence type="ECO:0000313" key="1">
    <source>
        <dbReference type="EMBL" id="NVF12380.1"/>
    </source>
</evidence>
<reference evidence="1 2" key="1">
    <citation type="submission" date="2020-06" db="EMBL/GenBank/DDBJ databases">
        <title>Anaerococcus sp. nov., isolated form swine feces.</title>
        <authorList>
            <person name="Yu S."/>
        </authorList>
    </citation>
    <scope>NUCLEOTIDE SEQUENCE [LARGE SCALE GENOMIC DNA]</scope>
    <source>
        <strain evidence="1 2">AGMB00486</strain>
    </source>
</reference>
<protein>
    <submittedName>
        <fullName evidence="1">DUF1836 domain-containing protein</fullName>
    </submittedName>
</protein>
<gene>
    <name evidence="1" type="ORF">HV819_10470</name>
</gene>
<accession>A0ABX2NCC9</accession>
<name>A0ABX2NCC9_9FIRM</name>
<dbReference type="EMBL" id="JABVBA010000013">
    <property type="protein sequence ID" value="NVF12380.1"/>
    <property type="molecule type" value="Genomic_DNA"/>
</dbReference>
<dbReference type="Pfam" id="PF08876">
    <property type="entry name" value="DUF1836"/>
    <property type="match status" value="1"/>
</dbReference>
<proteinExistence type="predicted"/>
<dbReference type="PANTHER" id="PTHR40056:SF1">
    <property type="entry name" value="DUF1836 DOMAIN-CONTAINING PROTEIN"/>
    <property type="match status" value="1"/>
</dbReference>
<dbReference type="Proteomes" id="UP000540919">
    <property type="component" value="Unassembled WGS sequence"/>
</dbReference>
<sequence length="173" mass="20331">MKNIGTMKELEQLRKLTLPSWKNIPNDGLYKEELISFVKNILAPLFIYGENFITSSMINNYVKQGHIKEPIKKKYYRDSIAQLLTIIIFKQALQIDEISKGIEIEVKTFTLKAVYDNFVEIFQDAKEKILADFDDRVGIEFSIENHHDKVLYYLVISLFTKLYTMITIKNRQI</sequence>